<name>A0ABV9C2S1_9GAMM</name>
<evidence type="ECO:0000313" key="5">
    <source>
        <dbReference type="Proteomes" id="UP001595961"/>
    </source>
</evidence>
<gene>
    <name evidence="4" type="ORF">ACFO5W_10155</name>
</gene>
<sequence>MNQTQEPIPRKGIYRILVCRPNHRLGNMVLLTPLITELERLYKGVEIDILAEGDIAKEVFSTFFSVKNIYCLPKRGFKRPVRFLRMLLGVRKTQYDLIIDPIVASGFSRALVKFTKGRFKLGYSDTPEKSGLTHSVPLSAAPEHMAKRAVDLLHWGASHAAGAAIDYPTLDIRLTDAERAHGRKVIRDLLAVPQQAMTPLVVGVFANATGAKRYSREWWKEFMDTFRELSPSSNIVEIVPMHGRSMLDSEFPGYFTTDIRRMSAVMAGVDLMVSADCGVMHLAVASRVPTVGMFSVTDATVYEPYGLGSCALVTKGLTARETAQKVVESFSGLLAKGPTGQASHESMPSDRAIEAISGPAGP</sequence>
<evidence type="ECO:0000313" key="4">
    <source>
        <dbReference type="EMBL" id="MFC4526992.1"/>
    </source>
</evidence>
<protein>
    <submittedName>
        <fullName evidence="4">Glycosyltransferase family 9 protein</fullName>
    </submittedName>
</protein>
<dbReference type="Proteomes" id="UP001595961">
    <property type="component" value="Unassembled WGS sequence"/>
</dbReference>
<dbReference type="EMBL" id="JBHSGA010000017">
    <property type="protein sequence ID" value="MFC4526992.1"/>
    <property type="molecule type" value="Genomic_DNA"/>
</dbReference>
<dbReference type="Pfam" id="PF01075">
    <property type="entry name" value="Glyco_transf_9"/>
    <property type="match status" value="1"/>
</dbReference>
<dbReference type="PANTHER" id="PTHR30160">
    <property type="entry name" value="TETRAACYLDISACCHARIDE 4'-KINASE-RELATED"/>
    <property type="match status" value="1"/>
</dbReference>
<dbReference type="InterPro" id="IPR051199">
    <property type="entry name" value="LPS_LOS_Heptosyltrfase"/>
</dbReference>
<keyword evidence="5" id="KW-1185">Reference proteome</keyword>
<accession>A0ABV9C2S1</accession>
<dbReference type="RefSeq" id="WP_266148894.1">
    <property type="nucleotide sequence ID" value="NZ_CP064028.1"/>
</dbReference>
<feature type="region of interest" description="Disordered" evidence="3">
    <location>
        <begin position="337"/>
        <end position="362"/>
    </location>
</feature>
<evidence type="ECO:0000256" key="2">
    <source>
        <dbReference type="ARBA" id="ARBA00022679"/>
    </source>
</evidence>
<reference evidence="5" key="1">
    <citation type="journal article" date="2019" name="Int. J. Syst. Evol. Microbiol.">
        <title>The Global Catalogue of Microorganisms (GCM) 10K type strain sequencing project: providing services to taxonomists for standard genome sequencing and annotation.</title>
        <authorList>
            <consortium name="The Broad Institute Genomics Platform"/>
            <consortium name="The Broad Institute Genome Sequencing Center for Infectious Disease"/>
            <person name="Wu L."/>
            <person name="Ma J."/>
        </authorList>
    </citation>
    <scope>NUCLEOTIDE SEQUENCE [LARGE SCALE GENOMIC DNA]</scope>
    <source>
        <strain evidence="5">CCM 4481</strain>
    </source>
</reference>
<dbReference type="Gene3D" id="3.40.50.2000">
    <property type="entry name" value="Glycogen Phosphorylase B"/>
    <property type="match status" value="2"/>
</dbReference>
<dbReference type="InterPro" id="IPR002201">
    <property type="entry name" value="Glyco_trans_9"/>
</dbReference>
<proteinExistence type="predicted"/>
<keyword evidence="1" id="KW-0328">Glycosyltransferase</keyword>
<evidence type="ECO:0000256" key="1">
    <source>
        <dbReference type="ARBA" id="ARBA00022676"/>
    </source>
</evidence>
<dbReference type="CDD" id="cd03789">
    <property type="entry name" value="GT9_LPS_heptosyltransferase"/>
    <property type="match status" value="1"/>
</dbReference>
<comment type="caution">
    <text evidence="4">The sequence shown here is derived from an EMBL/GenBank/DDBJ whole genome shotgun (WGS) entry which is preliminary data.</text>
</comment>
<organism evidence="4 5">
    <name type="scientific">Dyella halodurans</name>
    <dbReference type="NCBI Taxonomy" id="1920171"/>
    <lineage>
        <taxon>Bacteria</taxon>
        <taxon>Pseudomonadati</taxon>
        <taxon>Pseudomonadota</taxon>
        <taxon>Gammaproteobacteria</taxon>
        <taxon>Lysobacterales</taxon>
        <taxon>Rhodanobacteraceae</taxon>
        <taxon>Dyella</taxon>
    </lineage>
</organism>
<evidence type="ECO:0000256" key="3">
    <source>
        <dbReference type="SAM" id="MobiDB-lite"/>
    </source>
</evidence>
<keyword evidence="2" id="KW-0808">Transferase</keyword>
<dbReference type="SUPFAM" id="SSF53756">
    <property type="entry name" value="UDP-Glycosyltransferase/glycogen phosphorylase"/>
    <property type="match status" value="1"/>
</dbReference>